<feature type="chain" id="PRO_5032913683" evidence="2">
    <location>
        <begin position="21"/>
        <end position="85"/>
    </location>
</feature>
<name>A0A853EJB4_9ACTO</name>
<evidence type="ECO:0000313" key="4">
    <source>
        <dbReference type="Proteomes" id="UP000572528"/>
    </source>
</evidence>
<dbReference type="AlphaFoldDB" id="A0A853EJB4"/>
<reference evidence="3 4" key="1">
    <citation type="submission" date="2020-07" db="EMBL/GenBank/DDBJ databases">
        <title>MOT database genomes.</title>
        <authorList>
            <person name="Joseph S."/>
            <person name="Aduse-Opoku J."/>
            <person name="Hashim A."/>
            <person name="Wade W."/>
            <person name="Curtis M."/>
        </authorList>
    </citation>
    <scope>NUCLEOTIDE SEQUENCE [LARGE SCALE GENOMIC DNA]</scope>
    <source>
        <strain evidence="3 4">WMus004</strain>
    </source>
</reference>
<sequence length="85" mass="8284">MTAAACASALFLGLGATAPAAPHQAVPAAARPGIAPAALTANDLSLTVTVSEDGTADFSADDTPGNDSGAKNGIVRVNDTVTYEV</sequence>
<accession>A0A853EJB4</accession>
<proteinExistence type="predicted"/>
<dbReference type="EMBL" id="JACBXV010000091">
    <property type="protein sequence ID" value="NYS69359.1"/>
    <property type="molecule type" value="Genomic_DNA"/>
</dbReference>
<protein>
    <submittedName>
        <fullName evidence="3">Uncharacterized protein</fullName>
    </submittedName>
</protein>
<organism evidence="3 4">
    <name type="scientific">Actinomyces bowdenii</name>
    <dbReference type="NCBI Taxonomy" id="131109"/>
    <lineage>
        <taxon>Bacteria</taxon>
        <taxon>Bacillati</taxon>
        <taxon>Actinomycetota</taxon>
        <taxon>Actinomycetes</taxon>
        <taxon>Actinomycetales</taxon>
        <taxon>Actinomycetaceae</taxon>
        <taxon>Actinomyces</taxon>
    </lineage>
</organism>
<gene>
    <name evidence="3" type="ORF">HZZ05_07480</name>
</gene>
<evidence type="ECO:0000256" key="2">
    <source>
        <dbReference type="SAM" id="SignalP"/>
    </source>
</evidence>
<comment type="caution">
    <text evidence="3">The sequence shown here is derived from an EMBL/GenBank/DDBJ whole genome shotgun (WGS) entry which is preliminary data.</text>
</comment>
<evidence type="ECO:0000313" key="3">
    <source>
        <dbReference type="EMBL" id="NYS69359.1"/>
    </source>
</evidence>
<dbReference type="RefSeq" id="WP_179900642.1">
    <property type="nucleotide sequence ID" value="NZ_JACBXV010000091.1"/>
</dbReference>
<feature type="signal peptide" evidence="2">
    <location>
        <begin position="1"/>
        <end position="20"/>
    </location>
</feature>
<evidence type="ECO:0000256" key="1">
    <source>
        <dbReference type="SAM" id="MobiDB-lite"/>
    </source>
</evidence>
<dbReference type="Proteomes" id="UP000572528">
    <property type="component" value="Unassembled WGS sequence"/>
</dbReference>
<feature type="region of interest" description="Disordered" evidence="1">
    <location>
        <begin position="54"/>
        <end position="73"/>
    </location>
</feature>
<keyword evidence="2" id="KW-0732">Signal</keyword>